<name>A0A645IKJ9_9ZZZZ</name>
<accession>A0A645IKJ9</accession>
<organism evidence="2">
    <name type="scientific">bioreactor metagenome</name>
    <dbReference type="NCBI Taxonomy" id="1076179"/>
    <lineage>
        <taxon>unclassified sequences</taxon>
        <taxon>metagenomes</taxon>
        <taxon>ecological metagenomes</taxon>
    </lineage>
</organism>
<dbReference type="AlphaFoldDB" id="A0A645IKJ9"/>
<sequence length="160" mass="16789">MEHLPSGLRCARPLSCHGGAALRTARNQDSDSFFHSCQRLPGKGWRLFPIVSPARSGAFIVGRWRYTSCASSQPRRLLTNAHCCTRGTSCSRSSPSCTRPVRSATARPTPGSKPQASGGVIQRPSSSAAMLPKVVSVISPAALCKMVSNTPDPAAGANAA</sequence>
<dbReference type="EMBL" id="VSSQ01117315">
    <property type="protein sequence ID" value="MPN51818.1"/>
    <property type="molecule type" value="Genomic_DNA"/>
</dbReference>
<reference evidence="2" key="1">
    <citation type="submission" date="2019-08" db="EMBL/GenBank/DDBJ databases">
        <authorList>
            <person name="Kucharzyk K."/>
            <person name="Murdoch R.W."/>
            <person name="Higgins S."/>
            <person name="Loffler F."/>
        </authorList>
    </citation>
    <scope>NUCLEOTIDE SEQUENCE</scope>
</reference>
<feature type="compositionally biased region" description="Low complexity" evidence="1">
    <location>
        <begin position="93"/>
        <end position="103"/>
    </location>
</feature>
<evidence type="ECO:0000313" key="2">
    <source>
        <dbReference type="EMBL" id="MPN51818.1"/>
    </source>
</evidence>
<gene>
    <name evidence="2" type="ORF">SDC9_199467</name>
</gene>
<evidence type="ECO:0000256" key="1">
    <source>
        <dbReference type="SAM" id="MobiDB-lite"/>
    </source>
</evidence>
<proteinExistence type="predicted"/>
<protein>
    <submittedName>
        <fullName evidence="2">Uncharacterized protein</fullName>
    </submittedName>
</protein>
<comment type="caution">
    <text evidence="2">The sequence shown here is derived from an EMBL/GenBank/DDBJ whole genome shotgun (WGS) entry which is preliminary data.</text>
</comment>
<feature type="region of interest" description="Disordered" evidence="1">
    <location>
        <begin position="93"/>
        <end position="127"/>
    </location>
</feature>